<dbReference type="InterPro" id="IPR024524">
    <property type="entry name" value="DUF3800"/>
</dbReference>
<gene>
    <name evidence="1" type="ORF">ABID46_002270</name>
</gene>
<dbReference type="Proteomes" id="UP001549146">
    <property type="component" value="Unassembled WGS sequence"/>
</dbReference>
<dbReference type="RefSeq" id="WP_354510128.1">
    <property type="nucleotide sequence ID" value="NZ_JBEPMO010000016.1"/>
</dbReference>
<protein>
    <recommendedName>
        <fullName evidence="3">DUF3800 domain-containing protein</fullName>
    </recommendedName>
</protein>
<sequence>MSIYFGFSDECGSYQRKISKKSLRVHPYYIRSTLIIDACDWKKLKLNYLELKEKYELPVSKEIKWSYLWQLREFQKKSLEITSDKDFYFLKDYDYHKLIAFVSDSLNLLSELEYCKIIITHTKNIKANIISEKSMLKMHLQEHMQRIQMEVQHDDENLAVLFFDPISEKTDKQLRDIYFELINNDDFIKEYSHIKDSLNIENSHQSVGIQLADFISGTFSSMLKGIESSNYELGKKMFFDHVYNKLRKKDGKILGYGIREVPLNKDYRNFIKEKFTEESTK</sequence>
<organism evidence="1 2">
    <name type="scientific">Moheibacter stercoris</name>
    <dbReference type="NCBI Taxonomy" id="1628251"/>
    <lineage>
        <taxon>Bacteria</taxon>
        <taxon>Pseudomonadati</taxon>
        <taxon>Bacteroidota</taxon>
        <taxon>Flavobacteriia</taxon>
        <taxon>Flavobacteriales</taxon>
        <taxon>Weeksellaceae</taxon>
        <taxon>Moheibacter</taxon>
    </lineage>
</organism>
<accession>A0ABV2LVV2</accession>
<evidence type="ECO:0008006" key="3">
    <source>
        <dbReference type="Google" id="ProtNLM"/>
    </source>
</evidence>
<name>A0ABV2LVV2_9FLAO</name>
<comment type="caution">
    <text evidence="1">The sequence shown here is derived from an EMBL/GenBank/DDBJ whole genome shotgun (WGS) entry which is preliminary data.</text>
</comment>
<keyword evidence="2" id="KW-1185">Reference proteome</keyword>
<reference evidence="1 2" key="1">
    <citation type="submission" date="2024-06" db="EMBL/GenBank/DDBJ databases">
        <title>Genomic Encyclopedia of Type Strains, Phase IV (KMG-IV): sequencing the most valuable type-strain genomes for metagenomic binning, comparative biology and taxonomic classification.</title>
        <authorList>
            <person name="Goeker M."/>
        </authorList>
    </citation>
    <scope>NUCLEOTIDE SEQUENCE [LARGE SCALE GENOMIC DNA]</scope>
    <source>
        <strain evidence="1 2">DSM 29388</strain>
    </source>
</reference>
<proteinExistence type="predicted"/>
<evidence type="ECO:0000313" key="2">
    <source>
        <dbReference type="Proteomes" id="UP001549146"/>
    </source>
</evidence>
<evidence type="ECO:0000313" key="1">
    <source>
        <dbReference type="EMBL" id="MET3732680.1"/>
    </source>
</evidence>
<dbReference type="EMBL" id="JBEPMO010000016">
    <property type="protein sequence ID" value="MET3732680.1"/>
    <property type="molecule type" value="Genomic_DNA"/>
</dbReference>
<dbReference type="Pfam" id="PF12686">
    <property type="entry name" value="DUF3800"/>
    <property type="match status" value="1"/>
</dbReference>